<keyword evidence="1" id="KW-1133">Transmembrane helix</keyword>
<evidence type="ECO:0000256" key="1">
    <source>
        <dbReference type="SAM" id="Phobius"/>
    </source>
</evidence>
<keyword evidence="1" id="KW-0472">Membrane</keyword>
<dbReference type="EMBL" id="JH604636">
    <property type="protein sequence ID" value="EHY65231.1"/>
    <property type="molecule type" value="Genomic_DNA"/>
</dbReference>
<dbReference type="HOGENOM" id="CLU_149487_0_0_1"/>
<keyword evidence="1" id="KW-0812">Transmembrane</keyword>
<evidence type="ECO:0000313" key="2">
    <source>
        <dbReference type="EMBL" id="EHY65231.1"/>
    </source>
</evidence>
<gene>
    <name evidence="2" type="ORF">NERG_01677</name>
</gene>
<dbReference type="Proteomes" id="UP000005622">
    <property type="component" value="Unassembled WGS sequence"/>
</dbReference>
<sequence>MSSIHPHNIDASSSNEGILGLVTVCICVAIAFLFLGYIIYMCIRGICDAEVSLEFNNRAGRPLSTPITTEPIRENRAGRPLITPITTESIRENRAGIPLSTPITTESIPVPSYSEIDILDVPPSYESLFPKAGPSIGSKGAGPSS</sequence>
<name>H8ZDK6_NEMA1</name>
<feature type="transmembrane region" description="Helical" evidence="1">
    <location>
        <begin position="18"/>
        <end position="40"/>
    </location>
</feature>
<reference evidence="2" key="1">
    <citation type="submission" date="2011-03" db="EMBL/GenBank/DDBJ databases">
        <title>The Genome Sequence of Nematocida sp1 strain ERTm2.</title>
        <authorList>
            <consortium name="The Broad Institute Genome Sequencing Platform"/>
            <consortium name="The Broad Institute Genome Sequencing Center for Infectious Disease"/>
            <person name="Cuomo C."/>
            <person name="Troemel E."/>
            <person name="Young S.K."/>
            <person name="Zeng Q."/>
            <person name="Gargeya S."/>
            <person name="Fitzgerald M."/>
            <person name="Haas B."/>
            <person name="Abouelleil A."/>
            <person name="Alvarado L."/>
            <person name="Arachchi H.M."/>
            <person name="Berlin A."/>
            <person name="Brown A."/>
            <person name="Chapman S.B."/>
            <person name="Chen Z."/>
            <person name="Dunbar C."/>
            <person name="Freedman E."/>
            <person name="Gearin G."/>
            <person name="Gellesch M."/>
            <person name="Goldberg J."/>
            <person name="Griggs A."/>
            <person name="Gujja S."/>
            <person name="Heilman E.R."/>
            <person name="Heiman D."/>
            <person name="Howarth C."/>
            <person name="Larson L."/>
            <person name="Lui A."/>
            <person name="MacDonald P.J.P."/>
            <person name="Mehta T."/>
            <person name="Montmayeur A."/>
            <person name="Murphy C."/>
            <person name="Neiman D."/>
            <person name="Pearson M."/>
            <person name="Priest M."/>
            <person name="Roberts A."/>
            <person name="Saif S."/>
            <person name="Shea T."/>
            <person name="Shenoy N."/>
            <person name="Sisk P."/>
            <person name="Stolte C."/>
            <person name="Sykes S."/>
            <person name="White J."/>
            <person name="Yandava C."/>
            <person name="Wortman J."/>
            <person name="Nusbaum C."/>
            <person name="Birren B."/>
        </authorList>
    </citation>
    <scope>NUCLEOTIDE SEQUENCE</scope>
    <source>
        <strain evidence="2">ERTm2</strain>
    </source>
</reference>
<proteinExistence type="predicted"/>
<accession>H8ZDK6</accession>
<protein>
    <submittedName>
        <fullName evidence="2">Uncharacterized protein</fullName>
    </submittedName>
</protein>
<organism evidence="2">
    <name type="scientific">Nematocida ausubeli (strain ATCC PRA-371 / ERTm2)</name>
    <name type="common">Nematode killer fungus</name>
    <dbReference type="NCBI Taxonomy" id="1913371"/>
    <lineage>
        <taxon>Eukaryota</taxon>
        <taxon>Fungi</taxon>
        <taxon>Fungi incertae sedis</taxon>
        <taxon>Microsporidia</taxon>
        <taxon>Nematocida</taxon>
    </lineage>
</organism>
<dbReference type="AlphaFoldDB" id="H8ZDK6"/>